<gene>
    <name evidence="4" type="ORF">M5K25_004905</name>
</gene>
<evidence type="ECO:0000256" key="2">
    <source>
        <dbReference type="ARBA" id="ARBA00006997"/>
    </source>
</evidence>
<evidence type="ECO:0008006" key="6">
    <source>
        <dbReference type="Google" id="ProtNLM"/>
    </source>
</evidence>
<dbReference type="Pfam" id="PF01202">
    <property type="entry name" value="SKI"/>
    <property type="match status" value="1"/>
</dbReference>
<reference evidence="4 5" key="1">
    <citation type="journal article" date="2024" name="Plant Biotechnol. J.">
        <title>Dendrobium thyrsiflorum genome and its molecular insights into genes involved in important horticultural traits.</title>
        <authorList>
            <person name="Chen B."/>
            <person name="Wang J.Y."/>
            <person name="Zheng P.J."/>
            <person name="Li K.L."/>
            <person name="Liang Y.M."/>
            <person name="Chen X.F."/>
            <person name="Zhang C."/>
            <person name="Zhao X."/>
            <person name="He X."/>
            <person name="Zhang G.Q."/>
            <person name="Liu Z.J."/>
            <person name="Xu Q."/>
        </authorList>
    </citation>
    <scope>NUCLEOTIDE SEQUENCE [LARGE SCALE GENOMIC DNA]</scope>
    <source>
        <strain evidence="4">GZMU011</strain>
    </source>
</reference>
<evidence type="ECO:0000256" key="1">
    <source>
        <dbReference type="ARBA" id="ARBA00004229"/>
    </source>
</evidence>
<dbReference type="SUPFAM" id="SSF52540">
    <property type="entry name" value="P-loop containing nucleoside triphosphate hydrolases"/>
    <property type="match status" value="1"/>
</dbReference>
<dbReference type="FunFam" id="3.40.50.300:FF:001033">
    <property type="entry name" value="Shikimate kinase 2, chloroplastic"/>
    <property type="match status" value="1"/>
</dbReference>
<dbReference type="InterPro" id="IPR027417">
    <property type="entry name" value="P-loop_NTPase"/>
</dbReference>
<feature type="region of interest" description="Disordered" evidence="3">
    <location>
        <begin position="75"/>
        <end position="125"/>
    </location>
</feature>
<name>A0ABD0VG65_DENTH</name>
<dbReference type="EMBL" id="JANQDX010000005">
    <property type="protein sequence ID" value="KAL0924099.1"/>
    <property type="molecule type" value="Genomic_DNA"/>
</dbReference>
<dbReference type="Proteomes" id="UP001552299">
    <property type="component" value="Unassembled WGS sequence"/>
</dbReference>
<proteinExistence type="inferred from homology"/>
<evidence type="ECO:0000313" key="5">
    <source>
        <dbReference type="Proteomes" id="UP001552299"/>
    </source>
</evidence>
<dbReference type="Gene3D" id="3.40.50.300">
    <property type="entry name" value="P-loop containing nucleotide triphosphate hydrolases"/>
    <property type="match status" value="1"/>
</dbReference>
<comment type="similarity">
    <text evidence="2">Belongs to the shikimate kinase family.</text>
</comment>
<comment type="caution">
    <text evidence="4">The sequence shown here is derived from an EMBL/GenBank/DDBJ whole genome shotgun (WGS) entry which is preliminary data.</text>
</comment>
<dbReference type="InterPro" id="IPR031322">
    <property type="entry name" value="Shikimate/glucono_kinase"/>
</dbReference>
<dbReference type="PANTHER" id="PTHR21087">
    <property type="entry name" value="SHIKIMATE KINASE"/>
    <property type="match status" value="1"/>
</dbReference>
<sequence>MAIRAAVHASSHVFYSPSFSLLSSIQSSSLPSWLRNPKSWRCIGRSRIAKSSRSHAICDRRFAVLEDLMKKMMEDKQKLATSETTGGHGRGENPNPSRGRENSEVEDLEGDDGMPPLEPLSREEMSMGYDRRGADFVGRREEYHRRGAEFEGRREEIQRLGADFEGRREEFHRRGADFEGRRGEYDERFGFACEHKYYLRFTCELKYFLSELSNLGVDSRVGDRFSQGISGQQLRRSRQQVLALGNPGQQLQEAPGFWTARRICPEIWTAIWEARIVGIGKGTRMSTVELEASFVVKKKAAEISNELKGASIFLVGMNCTMKTNLGKVLANVLKYYYFESDSVVEQATAGISAAKSFQERDDEKFQESETEVLRQLSAMGRLVVCAGDGAVQSSTNLAFLRHGISLWIDVPLDMLANEVLRAEGSSPDLEIPPDDDHFLEMDNLATRYNELKGGYATADATVSLLKVASQLGYEDLNSVSPDDMAVQALKEIERLTRFKKMLEEAARPF</sequence>
<dbReference type="PANTHER" id="PTHR21087:SF4">
    <property type="entry name" value="INACTIVE SHIKIMATE KINASE LIKE 1, CHLOROPLASTIC-RELATED"/>
    <property type="match status" value="1"/>
</dbReference>
<organism evidence="4 5">
    <name type="scientific">Dendrobium thyrsiflorum</name>
    <name type="common">Pinecone-like raceme dendrobium</name>
    <name type="synonym">Orchid</name>
    <dbReference type="NCBI Taxonomy" id="117978"/>
    <lineage>
        <taxon>Eukaryota</taxon>
        <taxon>Viridiplantae</taxon>
        <taxon>Streptophyta</taxon>
        <taxon>Embryophyta</taxon>
        <taxon>Tracheophyta</taxon>
        <taxon>Spermatophyta</taxon>
        <taxon>Magnoliopsida</taxon>
        <taxon>Liliopsida</taxon>
        <taxon>Asparagales</taxon>
        <taxon>Orchidaceae</taxon>
        <taxon>Epidendroideae</taxon>
        <taxon>Malaxideae</taxon>
        <taxon>Dendrobiinae</taxon>
        <taxon>Dendrobium</taxon>
    </lineage>
</organism>
<accession>A0ABD0VG65</accession>
<keyword evidence="5" id="KW-1185">Reference proteome</keyword>
<dbReference type="AlphaFoldDB" id="A0ABD0VG65"/>
<dbReference type="GO" id="GO:0009507">
    <property type="term" value="C:chloroplast"/>
    <property type="evidence" value="ECO:0007669"/>
    <property type="project" value="UniProtKB-SubCell"/>
</dbReference>
<protein>
    <recommendedName>
        <fullName evidence="6">Inactive shikimate kinase like 1, chloroplastic</fullName>
    </recommendedName>
</protein>
<evidence type="ECO:0000256" key="3">
    <source>
        <dbReference type="SAM" id="MobiDB-lite"/>
    </source>
</evidence>
<dbReference type="PRINTS" id="PR01100">
    <property type="entry name" value="SHIKIMTKNASE"/>
</dbReference>
<comment type="subcellular location">
    <subcellularLocation>
        <location evidence="1">Plastid</location>
        <location evidence="1">Chloroplast</location>
    </subcellularLocation>
</comment>
<evidence type="ECO:0000313" key="4">
    <source>
        <dbReference type="EMBL" id="KAL0924099.1"/>
    </source>
</evidence>